<dbReference type="InterPro" id="IPR011990">
    <property type="entry name" value="TPR-like_helical_dom_sf"/>
</dbReference>
<dbReference type="SUPFAM" id="SSF48452">
    <property type="entry name" value="TPR-like"/>
    <property type="match status" value="1"/>
</dbReference>
<feature type="chain" id="PRO_5047145972" description="Tetratricopeptide repeat protein" evidence="2">
    <location>
        <begin position="28"/>
        <end position="254"/>
    </location>
</feature>
<dbReference type="Proteomes" id="UP001595904">
    <property type="component" value="Unassembled WGS sequence"/>
</dbReference>
<proteinExistence type="predicted"/>
<keyword evidence="1" id="KW-0802">TPR repeat</keyword>
<dbReference type="Gene3D" id="1.25.40.10">
    <property type="entry name" value="Tetratricopeptide repeat domain"/>
    <property type="match status" value="1"/>
</dbReference>
<evidence type="ECO:0000256" key="1">
    <source>
        <dbReference type="PROSITE-ProRule" id="PRU00339"/>
    </source>
</evidence>
<feature type="repeat" description="TPR" evidence="1">
    <location>
        <begin position="206"/>
        <end position="239"/>
    </location>
</feature>
<evidence type="ECO:0000313" key="3">
    <source>
        <dbReference type="EMBL" id="MFC4307487.1"/>
    </source>
</evidence>
<evidence type="ECO:0008006" key="5">
    <source>
        <dbReference type="Google" id="ProtNLM"/>
    </source>
</evidence>
<feature type="signal peptide" evidence="2">
    <location>
        <begin position="1"/>
        <end position="27"/>
    </location>
</feature>
<evidence type="ECO:0000313" key="4">
    <source>
        <dbReference type="Proteomes" id="UP001595904"/>
    </source>
</evidence>
<gene>
    <name evidence="3" type="ORF">ACFPN2_00195</name>
</gene>
<organism evidence="3 4">
    <name type="scientific">Steroidobacter flavus</name>
    <dbReference type="NCBI Taxonomy" id="1842136"/>
    <lineage>
        <taxon>Bacteria</taxon>
        <taxon>Pseudomonadati</taxon>
        <taxon>Pseudomonadota</taxon>
        <taxon>Gammaproteobacteria</taxon>
        <taxon>Steroidobacterales</taxon>
        <taxon>Steroidobacteraceae</taxon>
        <taxon>Steroidobacter</taxon>
    </lineage>
</organism>
<keyword evidence="2" id="KW-0732">Signal</keyword>
<protein>
    <recommendedName>
        <fullName evidence="5">Tetratricopeptide repeat protein</fullName>
    </recommendedName>
</protein>
<sequence>MNCSAWARRLGRLLLPLLLAVSASASAGSTAEFDDLVARLQFAFFTGDSRALEETLTELGNFDVEPSLAAIKSYQLAYGDWKLAQLLGERAQAKSSASKAAKLCVQHARDAITKDPRMAEIYAIEAACDTYQPGSPKQGSTACTRSKSMRTALTLGAENPRVLFINALCSPDAEGDPAAIERWRAVVAKFEAAPPSQPGKPDWGHAEALTLLGESYLKRGEMVAARDVLERALVLAPDYRQAQKLLQTAANRPR</sequence>
<reference evidence="4" key="1">
    <citation type="journal article" date="2019" name="Int. J. Syst. Evol. Microbiol.">
        <title>The Global Catalogue of Microorganisms (GCM) 10K type strain sequencing project: providing services to taxonomists for standard genome sequencing and annotation.</title>
        <authorList>
            <consortium name="The Broad Institute Genomics Platform"/>
            <consortium name="The Broad Institute Genome Sequencing Center for Infectious Disease"/>
            <person name="Wu L."/>
            <person name="Ma J."/>
        </authorList>
    </citation>
    <scope>NUCLEOTIDE SEQUENCE [LARGE SCALE GENOMIC DNA]</scope>
    <source>
        <strain evidence="4">CGMCC 1.10759</strain>
    </source>
</reference>
<comment type="caution">
    <text evidence="3">The sequence shown here is derived from an EMBL/GenBank/DDBJ whole genome shotgun (WGS) entry which is preliminary data.</text>
</comment>
<dbReference type="SMART" id="SM00028">
    <property type="entry name" value="TPR"/>
    <property type="match status" value="1"/>
</dbReference>
<dbReference type="EMBL" id="JBHSDU010000001">
    <property type="protein sequence ID" value="MFC4307487.1"/>
    <property type="molecule type" value="Genomic_DNA"/>
</dbReference>
<evidence type="ECO:0000256" key="2">
    <source>
        <dbReference type="SAM" id="SignalP"/>
    </source>
</evidence>
<dbReference type="RefSeq" id="WP_380593793.1">
    <property type="nucleotide sequence ID" value="NZ_JBHSDU010000001.1"/>
</dbReference>
<keyword evidence="4" id="KW-1185">Reference proteome</keyword>
<accession>A0ABV8SKI9</accession>
<name>A0ABV8SKI9_9GAMM</name>
<dbReference type="PROSITE" id="PS50005">
    <property type="entry name" value="TPR"/>
    <property type="match status" value="1"/>
</dbReference>
<dbReference type="InterPro" id="IPR019734">
    <property type="entry name" value="TPR_rpt"/>
</dbReference>